<proteinExistence type="predicted"/>
<reference evidence="1 2" key="1">
    <citation type="submission" date="2019-04" db="EMBL/GenBank/DDBJ databases">
        <title>Lampropedia sp YIM MLB12 draf genome.</title>
        <authorList>
            <person name="Wang Y.-X."/>
        </authorList>
    </citation>
    <scope>NUCLEOTIDE SEQUENCE [LARGE SCALE GENOMIC DNA]</scope>
    <source>
        <strain evidence="1 2">YIM MLB12</strain>
    </source>
</reference>
<accession>A0A4S5BJ33</accession>
<dbReference type="EMBL" id="SSWX01000031">
    <property type="protein sequence ID" value="THJ30913.1"/>
    <property type="molecule type" value="Genomic_DNA"/>
</dbReference>
<dbReference type="Proteomes" id="UP000306236">
    <property type="component" value="Unassembled WGS sequence"/>
</dbReference>
<dbReference type="OrthoDB" id="5522207at2"/>
<evidence type="ECO:0008006" key="3">
    <source>
        <dbReference type="Google" id="ProtNLM"/>
    </source>
</evidence>
<dbReference type="AlphaFoldDB" id="A0A4S5BJ33"/>
<protein>
    <recommendedName>
        <fullName evidence="3">Type I restriction endonuclease subunit M</fullName>
    </recommendedName>
</protein>
<keyword evidence="2" id="KW-1185">Reference proteome</keyword>
<comment type="caution">
    <text evidence="1">The sequence shown here is derived from an EMBL/GenBank/DDBJ whole genome shotgun (WGS) entry which is preliminary data.</text>
</comment>
<evidence type="ECO:0000313" key="1">
    <source>
        <dbReference type="EMBL" id="THJ30913.1"/>
    </source>
</evidence>
<evidence type="ECO:0000313" key="2">
    <source>
        <dbReference type="Proteomes" id="UP000306236"/>
    </source>
</evidence>
<sequence>MGQTVATPGALALFEEAALSVHTVLARHVCGDWAQMNAEDAQSNRDALQSGARVFSSYTVHGQTVWVITEAINDATGQRDSTCVLLPEEY</sequence>
<gene>
    <name evidence="1" type="ORF">E8K88_16690</name>
</gene>
<organism evidence="1 2">
    <name type="scientific">Lampropedia aestuarii</name>
    <dbReference type="NCBI Taxonomy" id="2562762"/>
    <lineage>
        <taxon>Bacteria</taxon>
        <taxon>Pseudomonadati</taxon>
        <taxon>Pseudomonadota</taxon>
        <taxon>Betaproteobacteria</taxon>
        <taxon>Burkholderiales</taxon>
        <taxon>Comamonadaceae</taxon>
        <taxon>Lampropedia</taxon>
    </lineage>
</organism>
<name>A0A4S5BJ33_9BURK</name>